<dbReference type="Proteomes" id="UP000007843">
    <property type="component" value="Chromosome"/>
</dbReference>
<dbReference type="InterPro" id="IPR014710">
    <property type="entry name" value="RmlC-like_jellyroll"/>
</dbReference>
<dbReference type="PATRIC" id="fig|1006551.4.peg.4916"/>
<dbReference type="EMBL" id="CP003218">
    <property type="protein sequence ID" value="AEX06613.1"/>
    <property type="molecule type" value="Genomic_DNA"/>
</dbReference>
<evidence type="ECO:0000313" key="1">
    <source>
        <dbReference type="EMBL" id="AEX06613.1"/>
    </source>
</evidence>
<proteinExistence type="predicted"/>
<dbReference type="KEGG" id="kox:KOX_24490"/>
<sequence>MEIHNRTPNVYDLLEINKILLSTSNNGESFEKDLHLNGFIEKPWGYEYRVYCDSIFDVWRLHISKNLSTSMHCHILKDTVLICLNGDGETRFLDGTHQALKSGDSIYIAKGVFHQTISGKSGIELIEVENPRNKFDLLRLKDNYGRQNMAYEKKSQEHDLLPPLQQISAGTLIREHDLHKLAYFSVKNLDRKMLNDEDDFIFISLDVKSHLMGKIHILRAKDAISEMYCGQNVFLINVP</sequence>
<gene>
    <name evidence="1" type="ordered locus">KOX_24490</name>
</gene>
<evidence type="ECO:0000313" key="2">
    <source>
        <dbReference type="Proteomes" id="UP000007843"/>
    </source>
</evidence>
<dbReference type="InterPro" id="IPR011051">
    <property type="entry name" value="RmlC_Cupin_sf"/>
</dbReference>
<accession>A0A0H3HGK2</accession>
<dbReference type="AlphaFoldDB" id="A0A0H3HGK2"/>
<organism evidence="1 2">
    <name type="scientific">Klebsiella michiganensis (strain ATCC 8724 / DSM 4798 / JCM 20051 / NBRC 3318 / NRRL B-199 / KCTC 1686 / BUCSAV 143 / CCM 1901)</name>
    <dbReference type="NCBI Taxonomy" id="1006551"/>
    <lineage>
        <taxon>Bacteria</taxon>
        <taxon>Pseudomonadati</taxon>
        <taxon>Pseudomonadota</taxon>
        <taxon>Gammaproteobacteria</taxon>
        <taxon>Enterobacterales</taxon>
        <taxon>Enterobacteriaceae</taxon>
        <taxon>Klebsiella/Raoultella group</taxon>
        <taxon>Klebsiella</taxon>
    </lineage>
</organism>
<dbReference type="HOGENOM" id="CLU_1089624_0_0_6"/>
<protein>
    <submittedName>
        <fullName evidence="1">Uncharacterized protein</fullName>
    </submittedName>
</protein>
<dbReference type="SUPFAM" id="SSF51182">
    <property type="entry name" value="RmlC-like cupins"/>
    <property type="match status" value="1"/>
</dbReference>
<dbReference type="Gene3D" id="2.60.120.10">
    <property type="entry name" value="Jelly Rolls"/>
    <property type="match status" value="1"/>
</dbReference>
<dbReference type="RefSeq" id="WP_014229943.1">
    <property type="nucleotide sequence ID" value="NC_016612.1"/>
</dbReference>
<name>A0A0H3HGK2_KLEM8</name>
<reference evidence="1 2" key="1">
    <citation type="journal article" date="2012" name="J. Bacteriol.">
        <title>Complete genome sequence of Klebsiella oxytoca KCTC 1686, used in production of 2,3-butanediol.</title>
        <authorList>
            <person name="Shin S.H."/>
            <person name="Kim S."/>
            <person name="Kim J.Y."/>
            <person name="Lee S."/>
            <person name="Um Y."/>
            <person name="Oh M.K."/>
            <person name="Kim Y.R."/>
            <person name="Lee J."/>
            <person name="Yang K.S."/>
        </authorList>
    </citation>
    <scope>NUCLEOTIDE SEQUENCE [LARGE SCALE GENOMIC DNA]</scope>
    <source>
        <strain evidence="2">ATCC 8724 / DSM 4798 / JCM 20051 / NBRC 3318 / NRRL B-199 / KCTC 1686</strain>
    </source>
</reference>